<dbReference type="Gene3D" id="3.90.25.10">
    <property type="entry name" value="UDP-galactose 4-epimerase, domain 1"/>
    <property type="match status" value="1"/>
</dbReference>
<protein>
    <submittedName>
        <fullName evidence="1">dTDP-glucose 4,6-dehydratase</fullName>
    </submittedName>
</protein>
<feature type="non-terminal residue" evidence="1">
    <location>
        <position position="1"/>
    </location>
</feature>
<sequence length="44" mass="5277">WKPQETFATGLRKTVQWYLDNRKWCENVMDGSYQQQRLGLGESK</sequence>
<organism evidence="1">
    <name type="scientific">Pseudidiomarina aestuarii</name>
    <dbReference type="NCBI Taxonomy" id="624146"/>
    <lineage>
        <taxon>Bacteria</taxon>
        <taxon>Pseudomonadati</taxon>
        <taxon>Pseudomonadota</taxon>
        <taxon>Gammaproteobacteria</taxon>
        <taxon>Alteromonadales</taxon>
        <taxon>Idiomarinaceae</taxon>
        <taxon>Pseudidiomarina</taxon>
    </lineage>
</organism>
<dbReference type="AlphaFoldDB" id="A0A2T4CSF8"/>
<reference evidence="1" key="1">
    <citation type="submission" date="2018-03" db="EMBL/GenBank/DDBJ databases">
        <title>Cross-interface Injection: A General Nanoliter Liquid Handling Method Applied to Single Cells Genome Amplification Automated Nanoliter Liquid Handling Applied to Single Cell Multiple Displacement Amplification.</title>
        <authorList>
            <person name="Yun J."/>
            <person name="Xu P."/>
            <person name="Xu J."/>
            <person name="Dai X."/>
            <person name="Wang Y."/>
            <person name="Zheng X."/>
            <person name="Cao C."/>
            <person name="Yi Q."/>
            <person name="Zhu Y."/>
            <person name="Wang L."/>
            <person name="Dong Z."/>
            <person name="Huang Y."/>
            <person name="Huang L."/>
            <person name="Du W."/>
        </authorList>
    </citation>
    <scope>NUCLEOTIDE SEQUENCE [LARGE SCALE GENOMIC DNA]</scope>
    <source>
        <strain evidence="1">Z-D3-2</strain>
    </source>
</reference>
<proteinExistence type="predicted"/>
<dbReference type="EMBL" id="PYVN01000219">
    <property type="protein sequence ID" value="PTB84501.1"/>
    <property type="molecule type" value="Genomic_DNA"/>
</dbReference>
<name>A0A2T4CSF8_9GAMM</name>
<accession>A0A2T4CSF8</accession>
<evidence type="ECO:0000313" key="1">
    <source>
        <dbReference type="EMBL" id="PTB84501.1"/>
    </source>
</evidence>
<comment type="caution">
    <text evidence="1">The sequence shown here is derived from an EMBL/GenBank/DDBJ whole genome shotgun (WGS) entry which is preliminary data.</text>
</comment>
<gene>
    <name evidence="1" type="ORF">C9940_06245</name>
</gene>